<dbReference type="InterPro" id="IPR038109">
    <property type="entry name" value="DNA_bind_recomb_sf"/>
</dbReference>
<name>A0ABS2GEM3_9FIRM</name>
<reference evidence="3 4" key="1">
    <citation type="journal article" date="2021" name="Sci. Rep.">
        <title>The distribution of antibiotic resistance genes in chicken gut microbiota commensals.</title>
        <authorList>
            <person name="Juricova H."/>
            <person name="Matiasovicova J."/>
            <person name="Kubasova T."/>
            <person name="Cejkova D."/>
            <person name="Rychlik I."/>
        </authorList>
    </citation>
    <scope>NUCLEOTIDE SEQUENCE [LARGE SCALE GENOMIC DNA]</scope>
    <source>
        <strain evidence="3 4">An537</strain>
    </source>
</reference>
<evidence type="ECO:0000259" key="1">
    <source>
        <dbReference type="PROSITE" id="PS51736"/>
    </source>
</evidence>
<dbReference type="InterPro" id="IPR036162">
    <property type="entry name" value="Resolvase-like_N_sf"/>
</dbReference>
<protein>
    <submittedName>
        <fullName evidence="3">Recombinase family protein</fullName>
    </submittedName>
</protein>
<dbReference type="Pfam" id="PF13408">
    <property type="entry name" value="Zn_ribbon_recom"/>
    <property type="match status" value="1"/>
</dbReference>
<dbReference type="PANTHER" id="PTHR30461">
    <property type="entry name" value="DNA-INVERTASE FROM LAMBDOID PROPHAGE"/>
    <property type="match status" value="1"/>
</dbReference>
<dbReference type="SMART" id="SM00857">
    <property type="entry name" value="Resolvase"/>
    <property type="match status" value="1"/>
</dbReference>
<dbReference type="Proteomes" id="UP000707138">
    <property type="component" value="Unassembled WGS sequence"/>
</dbReference>
<dbReference type="InterPro" id="IPR006119">
    <property type="entry name" value="Resolv_N"/>
</dbReference>
<feature type="domain" description="Resolvase/invertase-type recombinase catalytic" evidence="1">
    <location>
        <begin position="6"/>
        <end position="155"/>
    </location>
</feature>
<evidence type="ECO:0000313" key="4">
    <source>
        <dbReference type="Proteomes" id="UP000707138"/>
    </source>
</evidence>
<dbReference type="SUPFAM" id="SSF53041">
    <property type="entry name" value="Resolvase-like"/>
    <property type="match status" value="1"/>
</dbReference>
<dbReference type="PANTHER" id="PTHR30461:SF23">
    <property type="entry name" value="DNA RECOMBINASE-RELATED"/>
    <property type="match status" value="1"/>
</dbReference>
<evidence type="ECO:0000313" key="3">
    <source>
        <dbReference type="EMBL" id="MBM6912260.1"/>
    </source>
</evidence>
<dbReference type="EMBL" id="JACJLA010000003">
    <property type="protein sequence ID" value="MBM6912260.1"/>
    <property type="molecule type" value="Genomic_DNA"/>
</dbReference>
<organism evidence="3 4">
    <name type="scientific">Veillonella magna</name>
    <dbReference type="NCBI Taxonomy" id="464322"/>
    <lineage>
        <taxon>Bacteria</taxon>
        <taxon>Bacillati</taxon>
        <taxon>Bacillota</taxon>
        <taxon>Negativicutes</taxon>
        <taxon>Veillonellales</taxon>
        <taxon>Veillonellaceae</taxon>
        <taxon>Veillonella</taxon>
    </lineage>
</organism>
<evidence type="ECO:0000259" key="2">
    <source>
        <dbReference type="PROSITE" id="PS51737"/>
    </source>
</evidence>
<sequence length="387" mass="45866">MTYHKKAALYIRVSHEEQAMKGYSLQAQENRLRAYAAFKGYEVVDVYKDEGVSARHRPGHRREFARMMHDVTAGRIEIIVFIKLDRWFRNVSDYYSYQAILDAHHVEWETTEEDYNTSTAQGRLYLNIKLSIAQNESDTTAERIRFVFADKIKRREAISGKLPLGYAIENKRIVPNQHAAVVRDIFHHYLAVKSIRATMHYLYNRYHIKRTYPAMVKLLRNEKYTGLAYGDPQYLPPLISQETFFAVQHLLEEQRRYHQTPHRLYLFTGLLHCPHCGKRLVGLTRHYKTRQYIYYHCPSPTGSPIASHSFRLKEAELEEKLLIALPCVMERLTKRDSISSAFTFYLSCHHLYPHWHYTERRHYWQTLLRSIYFDEVGDPVITLCEEV</sequence>
<comment type="caution">
    <text evidence="3">The sequence shown here is derived from an EMBL/GenBank/DDBJ whole genome shotgun (WGS) entry which is preliminary data.</text>
</comment>
<dbReference type="InterPro" id="IPR011109">
    <property type="entry name" value="DNA_bind_recombinase_dom"/>
</dbReference>
<dbReference type="Gene3D" id="3.90.1750.20">
    <property type="entry name" value="Putative Large Serine Recombinase, Chain B, Domain 2"/>
    <property type="match status" value="1"/>
</dbReference>
<dbReference type="CDD" id="cd00338">
    <property type="entry name" value="Ser_Recombinase"/>
    <property type="match status" value="1"/>
</dbReference>
<dbReference type="PROSITE" id="PS51736">
    <property type="entry name" value="RECOMBINASES_3"/>
    <property type="match status" value="1"/>
</dbReference>
<gene>
    <name evidence="3" type="ORF">H6A01_02800</name>
</gene>
<keyword evidence="4" id="KW-1185">Reference proteome</keyword>
<proteinExistence type="predicted"/>
<dbReference type="InterPro" id="IPR025827">
    <property type="entry name" value="Zn_ribbon_recom_dom"/>
</dbReference>
<dbReference type="InterPro" id="IPR050639">
    <property type="entry name" value="SSR_resolvase"/>
</dbReference>
<dbReference type="Gene3D" id="3.40.50.1390">
    <property type="entry name" value="Resolvase, N-terminal catalytic domain"/>
    <property type="match status" value="1"/>
</dbReference>
<dbReference type="PROSITE" id="PS51737">
    <property type="entry name" value="RECOMBINASE_DNA_BIND"/>
    <property type="match status" value="1"/>
</dbReference>
<dbReference type="Pfam" id="PF00239">
    <property type="entry name" value="Resolvase"/>
    <property type="match status" value="1"/>
</dbReference>
<feature type="domain" description="Recombinase" evidence="2">
    <location>
        <begin position="163"/>
        <end position="257"/>
    </location>
</feature>
<dbReference type="RefSeq" id="WP_205087472.1">
    <property type="nucleotide sequence ID" value="NZ_JACJLA010000003.1"/>
</dbReference>
<accession>A0ABS2GEM3</accession>
<dbReference type="Pfam" id="PF07508">
    <property type="entry name" value="Recombinase"/>
    <property type="match status" value="1"/>
</dbReference>